<feature type="region of interest" description="Disordered" evidence="1">
    <location>
        <begin position="43"/>
        <end position="96"/>
    </location>
</feature>
<gene>
    <name evidence="2" type="ORF">GPUH_LOCUS18865</name>
</gene>
<accession>A0A183ED24</accession>
<sequence length="96" mass="10943">MIERLRTAFAERARGLQHDAWSSSSEEDGDEFVDVPQLHEDFFKKPEQASPSVELKAQPVEERPKKSSGAEKEHHIHENKITNDHKQVSLLSLPTV</sequence>
<evidence type="ECO:0000313" key="4">
    <source>
        <dbReference type="WBParaSite" id="GPUH_0001889001-mRNA-1"/>
    </source>
</evidence>
<name>A0A183ED24_9BILA</name>
<organism evidence="4">
    <name type="scientific">Gongylonema pulchrum</name>
    <dbReference type="NCBI Taxonomy" id="637853"/>
    <lineage>
        <taxon>Eukaryota</taxon>
        <taxon>Metazoa</taxon>
        <taxon>Ecdysozoa</taxon>
        <taxon>Nematoda</taxon>
        <taxon>Chromadorea</taxon>
        <taxon>Rhabditida</taxon>
        <taxon>Spirurina</taxon>
        <taxon>Spiruromorpha</taxon>
        <taxon>Spiruroidea</taxon>
        <taxon>Gongylonematidae</taxon>
        <taxon>Gongylonema</taxon>
    </lineage>
</organism>
<dbReference type="EMBL" id="UYRT01087486">
    <property type="protein sequence ID" value="VDN32609.1"/>
    <property type="molecule type" value="Genomic_DNA"/>
</dbReference>
<keyword evidence="3" id="KW-1185">Reference proteome</keyword>
<proteinExistence type="predicted"/>
<dbReference type="WBParaSite" id="GPUH_0001889001-mRNA-1">
    <property type="protein sequence ID" value="GPUH_0001889001-mRNA-1"/>
    <property type="gene ID" value="GPUH_0001889001"/>
</dbReference>
<reference evidence="4" key="1">
    <citation type="submission" date="2016-06" db="UniProtKB">
        <authorList>
            <consortium name="WormBaseParasite"/>
        </authorList>
    </citation>
    <scope>IDENTIFICATION</scope>
</reference>
<protein>
    <submittedName>
        <fullName evidence="4">DUF4604 domain-containing protein</fullName>
    </submittedName>
</protein>
<dbReference type="Proteomes" id="UP000271098">
    <property type="component" value="Unassembled WGS sequence"/>
</dbReference>
<evidence type="ECO:0000313" key="2">
    <source>
        <dbReference type="EMBL" id="VDN32609.1"/>
    </source>
</evidence>
<feature type="compositionally biased region" description="Basic and acidic residues" evidence="1">
    <location>
        <begin position="59"/>
        <end position="87"/>
    </location>
</feature>
<dbReference type="AlphaFoldDB" id="A0A183ED24"/>
<evidence type="ECO:0000313" key="3">
    <source>
        <dbReference type="Proteomes" id="UP000271098"/>
    </source>
</evidence>
<reference evidence="2 3" key="2">
    <citation type="submission" date="2018-11" db="EMBL/GenBank/DDBJ databases">
        <authorList>
            <consortium name="Pathogen Informatics"/>
        </authorList>
    </citation>
    <scope>NUCLEOTIDE SEQUENCE [LARGE SCALE GENOMIC DNA]</scope>
</reference>
<evidence type="ECO:0000256" key="1">
    <source>
        <dbReference type="SAM" id="MobiDB-lite"/>
    </source>
</evidence>